<dbReference type="PANTHER" id="PTHR28055">
    <property type="entry name" value="ALTERED INHERITANCE OF MITOCHONDRIA PROTEIN 41, MITOCHONDRIAL"/>
    <property type="match status" value="1"/>
</dbReference>
<proteinExistence type="predicted"/>
<dbReference type="Pfam" id="PF09424">
    <property type="entry name" value="YqeY"/>
    <property type="match status" value="1"/>
</dbReference>
<dbReference type="EMBL" id="CP030918">
    <property type="protein sequence ID" value="AXC48600.1"/>
    <property type="molecule type" value="Genomic_DNA"/>
</dbReference>
<evidence type="ECO:0000313" key="2">
    <source>
        <dbReference type="Proteomes" id="UP000252023"/>
    </source>
</evidence>
<dbReference type="AlphaFoldDB" id="A0A344PGU5"/>
<keyword evidence="2" id="KW-1185">Reference proteome</keyword>
<dbReference type="InterPro" id="IPR003789">
    <property type="entry name" value="Asn/Gln_tRNA_amidoTrase-B-like"/>
</dbReference>
<dbReference type="GO" id="GO:0016884">
    <property type="term" value="F:carbon-nitrogen ligase activity, with glutamine as amido-N-donor"/>
    <property type="evidence" value="ECO:0007669"/>
    <property type="project" value="InterPro"/>
</dbReference>
<reference evidence="2" key="1">
    <citation type="submission" date="2018-07" db="EMBL/GenBank/DDBJ databases">
        <title>Genome sequencing of Paracoccus sp. SC2-6.</title>
        <authorList>
            <person name="Heo J."/>
            <person name="Kim S.-J."/>
            <person name="Kwon S.-W."/>
        </authorList>
    </citation>
    <scope>NUCLEOTIDE SEQUENCE [LARGE SCALE GENOMIC DNA]</scope>
    <source>
        <strain evidence="2">SC2-6</strain>
    </source>
</reference>
<accession>A0A344PGU5</accession>
<dbReference type="InterPro" id="IPR023168">
    <property type="entry name" value="GatB_Yqey_C_2"/>
</dbReference>
<dbReference type="Gene3D" id="1.10.10.410">
    <property type="match status" value="1"/>
</dbReference>
<dbReference type="Proteomes" id="UP000252023">
    <property type="component" value="Chromosome"/>
</dbReference>
<dbReference type="Gene3D" id="1.10.1510.10">
    <property type="entry name" value="Uncharacterised protein YqeY/AIM41 PF09424, N-terminal domain"/>
    <property type="match status" value="1"/>
</dbReference>
<protein>
    <submittedName>
        <fullName evidence="1">GatB/YqeY domain-containing protein</fullName>
    </submittedName>
</protein>
<dbReference type="InterPro" id="IPR042184">
    <property type="entry name" value="YqeY/Aim41_N"/>
</dbReference>
<dbReference type="InterPro" id="IPR019004">
    <property type="entry name" value="YqeY/Aim41"/>
</dbReference>
<name>A0A344PGU5_9RHOB</name>
<dbReference type="SUPFAM" id="SSF89095">
    <property type="entry name" value="GatB/YqeY motif"/>
    <property type="match status" value="1"/>
</dbReference>
<dbReference type="OrthoDB" id="9788127at2"/>
<organism evidence="1 2">
    <name type="scientific">Paracoccus suum</name>
    <dbReference type="NCBI Taxonomy" id="2259340"/>
    <lineage>
        <taxon>Bacteria</taxon>
        <taxon>Pseudomonadati</taxon>
        <taxon>Pseudomonadota</taxon>
        <taxon>Alphaproteobacteria</taxon>
        <taxon>Rhodobacterales</taxon>
        <taxon>Paracoccaceae</taxon>
        <taxon>Paracoccus</taxon>
    </lineage>
</organism>
<dbReference type="RefSeq" id="WP_114074919.1">
    <property type="nucleotide sequence ID" value="NZ_CP030918.1"/>
</dbReference>
<gene>
    <name evidence="1" type="ORF">DRW48_01825</name>
</gene>
<dbReference type="KEGG" id="pars:DRW48_01825"/>
<evidence type="ECO:0000313" key="1">
    <source>
        <dbReference type="EMBL" id="AXC48600.1"/>
    </source>
</evidence>
<dbReference type="PANTHER" id="PTHR28055:SF1">
    <property type="entry name" value="ALTERED INHERITANCE OF MITOCHONDRIA PROTEIN 41, MITOCHONDRIAL"/>
    <property type="match status" value="1"/>
</dbReference>
<sequence>MDLRERLADETKVAMRARDAERLSTLRLMAAAIKDREIAHRGEAGVDSALTDADLSALLAKMIKQRQESARAYEEGGRLELAAKEQAEVALIQEFLPRQLDPAEVDAAIEAAIAATGATGLRDMGAAMNELRARHAGQMDFGKAGAALKARLMQQGAG</sequence>